<evidence type="ECO:0000313" key="2">
    <source>
        <dbReference type="EMBL" id="CDJ59813.1"/>
    </source>
</evidence>
<dbReference type="OrthoDB" id="347684at2759"/>
<protein>
    <submittedName>
        <fullName evidence="2">Uncharacterized protein</fullName>
    </submittedName>
</protein>
<dbReference type="EMBL" id="HG720870">
    <property type="protein sequence ID" value="CDJ59813.1"/>
    <property type="molecule type" value="Genomic_DNA"/>
</dbReference>
<reference evidence="2" key="2">
    <citation type="submission" date="2013-10" db="EMBL/GenBank/DDBJ databases">
        <authorList>
            <person name="Aslett M."/>
        </authorList>
    </citation>
    <scope>NUCLEOTIDE SEQUENCE [LARGE SCALE GENOMIC DNA]</scope>
    <source>
        <strain evidence="2">Weybridge</strain>
    </source>
</reference>
<name>U6M9U2_EIMMA</name>
<dbReference type="VEuPathDB" id="ToxoDB:EMWEY_00059050"/>
<accession>U6M9U2</accession>
<feature type="region of interest" description="Disordered" evidence="1">
    <location>
        <begin position="68"/>
        <end position="123"/>
    </location>
</feature>
<reference evidence="2" key="1">
    <citation type="submission" date="2013-10" db="EMBL/GenBank/DDBJ databases">
        <title>Genomic analysis of the causative agents of coccidiosis in chickens.</title>
        <authorList>
            <person name="Reid A.J."/>
            <person name="Blake D."/>
            <person name="Billington K."/>
            <person name="Browne H."/>
            <person name="Dunn M."/>
            <person name="Hung S."/>
            <person name="Kawahara F."/>
            <person name="Miranda-Saavedra D."/>
            <person name="Mourier T."/>
            <person name="Nagra H."/>
            <person name="Otto T.D."/>
            <person name="Rawlings N."/>
            <person name="Sanchez A."/>
            <person name="Sanders M."/>
            <person name="Subramaniam C."/>
            <person name="Tay Y."/>
            <person name="Dear P."/>
            <person name="Doerig C."/>
            <person name="Gruber A."/>
            <person name="Parkinson J."/>
            <person name="Shirley M."/>
            <person name="Wan K.L."/>
            <person name="Berriman M."/>
            <person name="Tomley F."/>
            <person name="Pain A."/>
        </authorList>
    </citation>
    <scope>NUCLEOTIDE SEQUENCE [LARGE SCALE GENOMIC DNA]</scope>
    <source>
        <strain evidence="2">Weybridge</strain>
    </source>
</reference>
<gene>
    <name evidence="2" type="ORF">EMWEY_00059050</name>
</gene>
<dbReference type="RefSeq" id="XP_013336458.1">
    <property type="nucleotide sequence ID" value="XM_013481004.1"/>
</dbReference>
<proteinExistence type="predicted"/>
<dbReference type="GeneID" id="25339891"/>
<sequence>MHPSSAIHNASATFAIVAVTFHYFRICYGVRSGGGVPRRLAGGQPAADEDPVLSAILDMCLDMEEEVGGCPQARPVPQEELSGPHSSWQSLPSLQQEQPTRSAVPSSSAWGSLQGPPGEVSLQQIPPPVLQKNYHGGWPVADEIARALPLGGPSIYWQHSSMLPTQVGVPLTRLSTKSTPTVYPLPGNAPLPLQDPGVGSSSGVAGTLRISTTPTVAGTQNYVSPVDLLASGQPLNVQKSAVPPTSVLLQEVLRPKGQSAEGELQSPPGPRPSRPLKRQNELPVQLLFGGSGSGAYLRTKHESLPQVRSSTGVQPAQHSLPPYPVQAVQNSGKQPQAETPIARAASGAGVMLTPHPFYRLPKFNKSAGWKVIHFSAAKAFADKANLNIPTGAMRIVHDLFILERLPEVGANEIIANTQRIAGHLYNCHQDSEVKLTPSEAVMVLGRRYMMLEMLLCAIHVLGPAMDAHKWWKNLVKLIPPHVALTPPRYPTLRCSQYIALTKRLSSAINLLRNGIRPGEEETIDLKRELFCKPDSHPEFRLPRWEAWRVDDRKAGQG</sequence>
<dbReference type="OMA" id="FRICYEW"/>
<dbReference type="AlphaFoldDB" id="U6M9U2"/>
<dbReference type="Proteomes" id="UP000030763">
    <property type="component" value="Unassembled WGS sequence"/>
</dbReference>
<feature type="compositionally biased region" description="Polar residues" evidence="1">
    <location>
        <begin position="84"/>
        <end position="111"/>
    </location>
</feature>
<evidence type="ECO:0000313" key="3">
    <source>
        <dbReference type="Proteomes" id="UP000030763"/>
    </source>
</evidence>
<evidence type="ECO:0000256" key="1">
    <source>
        <dbReference type="SAM" id="MobiDB-lite"/>
    </source>
</evidence>
<keyword evidence="3" id="KW-1185">Reference proteome</keyword>
<feature type="region of interest" description="Disordered" evidence="1">
    <location>
        <begin position="256"/>
        <end position="277"/>
    </location>
</feature>
<organism evidence="2 3">
    <name type="scientific">Eimeria maxima</name>
    <name type="common">Coccidian parasite</name>
    <dbReference type="NCBI Taxonomy" id="5804"/>
    <lineage>
        <taxon>Eukaryota</taxon>
        <taxon>Sar</taxon>
        <taxon>Alveolata</taxon>
        <taxon>Apicomplexa</taxon>
        <taxon>Conoidasida</taxon>
        <taxon>Coccidia</taxon>
        <taxon>Eucoccidiorida</taxon>
        <taxon>Eimeriorina</taxon>
        <taxon>Eimeriidae</taxon>
        <taxon>Eimeria</taxon>
    </lineage>
</organism>